<name>A0A6A5TFD1_9PLEO</name>
<keyword evidence="1" id="KW-0812">Transmembrane</keyword>
<dbReference type="AlphaFoldDB" id="A0A6A5TFD1"/>
<evidence type="ECO:0000259" key="2">
    <source>
        <dbReference type="Pfam" id="PF20237"/>
    </source>
</evidence>
<feature type="domain" description="DUF6594" evidence="2">
    <location>
        <begin position="18"/>
        <end position="280"/>
    </location>
</feature>
<evidence type="ECO:0000256" key="1">
    <source>
        <dbReference type="SAM" id="Phobius"/>
    </source>
</evidence>
<keyword evidence="1" id="KW-1133">Transmembrane helix</keyword>
<feature type="transmembrane region" description="Helical" evidence="1">
    <location>
        <begin position="219"/>
        <end position="237"/>
    </location>
</feature>
<accession>A0A6A5TFD1</accession>
<dbReference type="OrthoDB" id="5342093at2759"/>
<feature type="transmembrane region" description="Helical" evidence="1">
    <location>
        <begin position="249"/>
        <end position="266"/>
    </location>
</feature>
<dbReference type="PANTHER" id="PTHR34502:SF5">
    <property type="entry name" value="DUF6594 DOMAIN-CONTAINING PROTEIN"/>
    <property type="match status" value="1"/>
</dbReference>
<dbReference type="Proteomes" id="UP000800035">
    <property type="component" value="Unassembled WGS sequence"/>
</dbReference>
<proteinExistence type="predicted"/>
<dbReference type="PANTHER" id="PTHR34502">
    <property type="entry name" value="DUF6594 DOMAIN-CONTAINING PROTEIN-RELATED"/>
    <property type="match status" value="1"/>
</dbReference>
<keyword evidence="1" id="KW-0472">Membrane</keyword>
<protein>
    <recommendedName>
        <fullName evidence="2">DUF6594 domain-containing protein</fullName>
    </recommendedName>
</protein>
<gene>
    <name evidence="3" type="ORF">CC80DRAFT_577070</name>
</gene>
<evidence type="ECO:0000313" key="3">
    <source>
        <dbReference type="EMBL" id="KAF1950479.1"/>
    </source>
</evidence>
<organism evidence="3 4">
    <name type="scientific">Byssothecium circinans</name>
    <dbReference type="NCBI Taxonomy" id="147558"/>
    <lineage>
        <taxon>Eukaryota</taxon>
        <taxon>Fungi</taxon>
        <taxon>Dikarya</taxon>
        <taxon>Ascomycota</taxon>
        <taxon>Pezizomycotina</taxon>
        <taxon>Dothideomycetes</taxon>
        <taxon>Pleosporomycetidae</taxon>
        <taxon>Pleosporales</taxon>
        <taxon>Massarineae</taxon>
        <taxon>Massarinaceae</taxon>
        <taxon>Byssothecium</taxon>
    </lineage>
</organism>
<evidence type="ECO:0000313" key="4">
    <source>
        <dbReference type="Proteomes" id="UP000800035"/>
    </source>
</evidence>
<sequence length="280" mass="32546">MIEKLPFSQAWQKRPMGYPRLAERIALKPETGIYRRFDALNARNLLYMQAELCALERILRIQEDDDNRSSESQRSHYATDLEYMLRDADNVEKEQLCTILQIRQKLKEYNKALIQQEVLHRLRSPDHFDLKDINCFLYSEQMGGGRMKGEDHGTWGAKDDIYDHPPDIVAVKPRLHVDKFSRYIAENTVHLFKCGLGRFTKRDRHLGTRVYYDDTVLKITLWMTSLVASLIPVASILVLREFHTDQQKLGVIAGFNVLITLCLLLFTEARRTDIFAVTAA</sequence>
<dbReference type="Pfam" id="PF20237">
    <property type="entry name" value="DUF6594"/>
    <property type="match status" value="1"/>
</dbReference>
<reference evidence="3" key="1">
    <citation type="journal article" date="2020" name="Stud. Mycol.">
        <title>101 Dothideomycetes genomes: a test case for predicting lifestyles and emergence of pathogens.</title>
        <authorList>
            <person name="Haridas S."/>
            <person name="Albert R."/>
            <person name="Binder M."/>
            <person name="Bloem J."/>
            <person name="Labutti K."/>
            <person name="Salamov A."/>
            <person name="Andreopoulos B."/>
            <person name="Baker S."/>
            <person name="Barry K."/>
            <person name="Bills G."/>
            <person name="Bluhm B."/>
            <person name="Cannon C."/>
            <person name="Castanera R."/>
            <person name="Culley D."/>
            <person name="Daum C."/>
            <person name="Ezra D."/>
            <person name="Gonzalez J."/>
            <person name="Henrissat B."/>
            <person name="Kuo A."/>
            <person name="Liang C."/>
            <person name="Lipzen A."/>
            <person name="Lutzoni F."/>
            <person name="Magnuson J."/>
            <person name="Mondo S."/>
            <person name="Nolan M."/>
            <person name="Ohm R."/>
            <person name="Pangilinan J."/>
            <person name="Park H.-J."/>
            <person name="Ramirez L."/>
            <person name="Alfaro M."/>
            <person name="Sun H."/>
            <person name="Tritt A."/>
            <person name="Yoshinaga Y."/>
            <person name="Zwiers L.-H."/>
            <person name="Turgeon B."/>
            <person name="Goodwin S."/>
            <person name="Spatafora J."/>
            <person name="Crous P."/>
            <person name="Grigoriev I."/>
        </authorList>
    </citation>
    <scope>NUCLEOTIDE SEQUENCE</scope>
    <source>
        <strain evidence="3">CBS 675.92</strain>
    </source>
</reference>
<dbReference type="InterPro" id="IPR046529">
    <property type="entry name" value="DUF6594"/>
</dbReference>
<keyword evidence="4" id="KW-1185">Reference proteome</keyword>
<dbReference type="EMBL" id="ML977025">
    <property type="protein sequence ID" value="KAF1950479.1"/>
    <property type="molecule type" value="Genomic_DNA"/>
</dbReference>